<name>A0A0R3WGR7_TAEAS</name>
<dbReference type="EMBL" id="UYRS01020153">
    <property type="protein sequence ID" value="VDK48141.1"/>
    <property type="molecule type" value="Genomic_DNA"/>
</dbReference>
<reference evidence="1 2" key="2">
    <citation type="submission" date="2018-11" db="EMBL/GenBank/DDBJ databases">
        <authorList>
            <consortium name="Pathogen Informatics"/>
        </authorList>
    </citation>
    <scope>NUCLEOTIDE SEQUENCE [LARGE SCALE GENOMIC DNA]</scope>
</reference>
<dbReference type="WBParaSite" id="TASK_0001006001-mRNA-1">
    <property type="protein sequence ID" value="TASK_0001006001-mRNA-1"/>
    <property type="gene ID" value="TASK_0001006001"/>
</dbReference>
<dbReference type="AlphaFoldDB" id="A0A0R3WGR7"/>
<dbReference type="STRING" id="60517.A0A0R3WGR7"/>
<dbReference type="Proteomes" id="UP000282613">
    <property type="component" value="Unassembled WGS sequence"/>
</dbReference>
<organism evidence="3">
    <name type="scientific">Taenia asiatica</name>
    <name type="common">Asian tapeworm</name>
    <dbReference type="NCBI Taxonomy" id="60517"/>
    <lineage>
        <taxon>Eukaryota</taxon>
        <taxon>Metazoa</taxon>
        <taxon>Spiralia</taxon>
        <taxon>Lophotrochozoa</taxon>
        <taxon>Platyhelminthes</taxon>
        <taxon>Cestoda</taxon>
        <taxon>Eucestoda</taxon>
        <taxon>Cyclophyllidea</taxon>
        <taxon>Taeniidae</taxon>
        <taxon>Taenia</taxon>
    </lineage>
</organism>
<evidence type="ECO:0000313" key="1">
    <source>
        <dbReference type="EMBL" id="VDK48141.1"/>
    </source>
</evidence>
<protein>
    <submittedName>
        <fullName evidence="3">SAM domain-containing protein</fullName>
    </submittedName>
</protein>
<reference evidence="3" key="1">
    <citation type="submission" date="2017-02" db="UniProtKB">
        <authorList>
            <consortium name="WormBaseParasite"/>
        </authorList>
    </citation>
    <scope>IDENTIFICATION</scope>
</reference>
<gene>
    <name evidence="1" type="ORF">TASK_LOCUS10061</name>
</gene>
<proteinExistence type="predicted"/>
<accession>A0A0R3WGR7</accession>
<evidence type="ECO:0000313" key="3">
    <source>
        <dbReference type="WBParaSite" id="TASK_0001006001-mRNA-1"/>
    </source>
</evidence>
<keyword evidence="2" id="KW-1185">Reference proteome</keyword>
<evidence type="ECO:0000313" key="2">
    <source>
        <dbReference type="Proteomes" id="UP000282613"/>
    </source>
</evidence>
<sequence>MQNNIEFACQLSIDVESLYEDINFSDSISRHDFEQLGVLSGAKLDRGQRLLRDFFGVSKLKRSINPDRTSAYGVELLGSSMINKLSLVLLEAAQK</sequence>